<keyword evidence="1" id="KW-0472">Membrane</keyword>
<dbReference type="RefSeq" id="WP_014680675.1">
    <property type="nucleotide sequence ID" value="NC_017770.1"/>
</dbReference>
<keyword evidence="1" id="KW-0812">Transmembrane</keyword>
<dbReference type="EMBL" id="CP003349">
    <property type="protein sequence ID" value="AFD07448.1"/>
    <property type="molecule type" value="Genomic_DNA"/>
</dbReference>
<dbReference type="KEGG" id="scn:Solca_2407"/>
<dbReference type="Proteomes" id="UP000007590">
    <property type="component" value="Chromosome"/>
</dbReference>
<feature type="transmembrane region" description="Helical" evidence="1">
    <location>
        <begin position="239"/>
        <end position="257"/>
    </location>
</feature>
<evidence type="ECO:0000256" key="1">
    <source>
        <dbReference type="SAM" id="Phobius"/>
    </source>
</evidence>
<keyword evidence="1" id="KW-1133">Transmembrane helix</keyword>
<feature type="transmembrane region" description="Helical" evidence="1">
    <location>
        <begin position="80"/>
        <end position="98"/>
    </location>
</feature>
<accession>H8KUM4</accession>
<feature type="transmembrane region" description="Helical" evidence="1">
    <location>
        <begin position="142"/>
        <end position="161"/>
    </location>
</feature>
<sequence>MSTITNKQSWIYSAKADLLFILSPPFVALLAILLFPAVFQQAGSIPLLYWVFLILLIDVAHVYTTLYQTYFNPQRLKKHYSLYMAIPVVCYVVGVLLHSIDGMLFWRILAYLAVFHFIRQQYGFMRLYSRTENQSPDWCKTIDVISIYTATLYPLVYWHLSDDRNFNWFIDGEFFQFHSDLLLSLVTVLYFLVLCIYLIKETFIILKYKQFNIPRNLIIGGTFLSWYFGIVYFNGDMAFTTLNVVSHGIPYMSLVWFMQKKERPDYKGSLLIHLKRSYGILIFLGIIVVLAYLEEGLWDGFIWKEHQPFFGIFKQLPTITSKETLALIVPLLSLPQSTHYVLDGFIWKKSHA</sequence>
<evidence type="ECO:0000313" key="3">
    <source>
        <dbReference type="Proteomes" id="UP000007590"/>
    </source>
</evidence>
<reference evidence="2" key="1">
    <citation type="submission" date="2012-02" db="EMBL/GenBank/DDBJ databases">
        <title>The complete genome of Solitalea canadensis DSM 3403.</title>
        <authorList>
            <consortium name="US DOE Joint Genome Institute (JGI-PGF)"/>
            <person name="Lucas S."/>
            <person name="Copeland A."/>
            <person name="Lapidus A."/>
            <person name="Glavina del Rio T."/>
            <person name="Dalin E."/>
            <person name="Tice H."/>
            <person name="Bruce D."/>
            <person name="Goodwin L."/>
            <person name="Pitluck S."/>
            <person name="Peters L."/>
            <person name="Ovchinnikova G."/>
            <person name="Lu M."/>
            <person name="Kyrpides N."/>
            <person name="Mavromatis K."/>
            <person name="Ivanova N."/>
            <person name="Brettin T."/>
            <person name="Detter J.C."/>
            <person name="Han C."/>
            <person name="Larimer F."/>
            <person name="Land M."/>
            <person name="Hauser L."/>
            <person name="Markowitz V."/>
            <person name="Cheng J.-F."/>
            <person name="Hugenholtz P."/>
            <person name="Woyke T."/>
            <person name="Wu D."/>
            <person name="Spring S."/>
            <person name="Schroeder M."/>
            <person name="Kopitz M."/>
            <person name="Brambilla E."/>
            <person name="Klenk H.-P."/>
            <person name="Eisen J.A."/>
        </authorList>
    </citation>
    <scope>NUCLEOTIDE SEQUENCE</scope>
    <source>
        <strain evidence="2">DSM 3403</strain>
    </source>
</reference>
<protein>
    <submittedName>
        <fullName evidence="2">Uncharacterized protein</fullName>
    </submittedName>
</protein>
<dbReference type="OrthoDB" id="235490at2"/>
<organism evidence="2 3">
    <name type="scientific">Solitalea canadensis (strain ATCC 29591 / DSM 3403 / JCM 21819 / LMG 8368 / NBRC 15130 / NCIMB 12057 / USAM 9D)</name>
    <name type="common">Flexibacter canadensis</name>
    <dbReference type="NCBI Taxonomy" id="929556"/>
    <lineage>
        <taxon>Bacteria</taxon>
        <taxon>Pseudomonadati</taxon>
        <taxon>Bacteroidota</taxon>
        <taxon>Sphingobacteriia</taxon>
        <taxon>Sphingobacteriales</taxon>
        <taxon>Sphingobacteriaceae</taxon>
        <taxon>Solitalea</taxon>
    </lineage>
</organism>
<feature type="transmembrane region" description="Helical" evidence="1">
    <location>
        <begin position="47"/>
        <end position="68"/>
    </location>
</feature>
<evidence type="ECO:0000313" key="2">
    <source>
        <dbReference type="EMBL" id="AFD07448.1"/>
    </source>
</evidence>
<proteinExistence type="predicted"/>
<dbReference type="STRING" id="929556.Solca_2407"/>
<dbReference type="eggNOG" id="ENOG502ZAJW">
    <property type="taxonomic scope" value="Bacteria"/>
</dbReference>
<name>H8KUM4_SOLCM</name>
<feature type="transmembrane region" description="Helical" evidence="1">
    <location>
        <begin position="12"/>
        <end position="35"/>
    </location>
</feature>
<gene>
    <name evidence="2" type="ordered locus">Solca_2407</name>
</gene>
<feature type="transmembrane region" description="Helical" evidence="1">
    <location>
        <begin position="181"/>
        <end position="199"/>
    </location>
</feature>
<feature type="transmembrane region" description="Helical" evidence="1">
    <location>
        <begin position="211"/>
        <end position="233"/>
    </location>
</feature>
<dbReference type="AlphaFoldDB" id="H8KUM4"/>
<keyword evidence="3" id="KW-1185">Reference proteome</keyword>
<feature type="transmembrane region" description="Helical" evidence="1">
    <location>
        <begin position="104"/>
        <end position="122"/>
    </location>
</feature>
<feature type="transmembrane region" description="Helical" evidence="1">
    <location>
        <begin position="277"/>
        <end position="293"/>
    </location>
</feature>
<dbReference type="HOGENOM" id="CLU_051342_0_0_10"/>